<dbReference type="AlphaFoldDB" id="I7JVZ6"/>
<dbReference type="Pfam" id="PF00378">
    <property type="entry name" value="ECH_1"/>
    <property type="match status" value="1"/>
</dbReference>
<keyword evidence="4" id="KW-0443">Lipid metabolism</keyword>
<dbReference type="Gene3D" id="3.90.226.10">
    <property type="entry name" value="2-enoyl-CoA Hydratase, Chain A, domain 1"/>
    <property type="match status" value="1"/>
</dbReference>
<dbReference type="EC" id="4.2.1.17" evidence="3"/>
<dbReference type="CDD" id="cd06558">
    <property type="entry name" value="crotonase-like"/>
    <property type="match status" value="1"/>
</dbReference>
<dbReference type="InterPro" id="IPR001753">
    <property type="entry name" value="Enoyl-CoA_hydra/iso"/>
</dbReference>
<evidence type="ECO:0000313" key="15">
    <source>
        <dbReference type="Proteomes" id="UP000011016"/>
    </source>
</evidence>
<dbReference type="eggNOG" id="COG1024">
    <property type="taxonomic scope" value="Bacteria"/>
</dbReference>
<evidence type="ECO:0000256" key="11">
    <source>
        <dbReference type="SAM" id="MobiDB-lite"/>
    </source>
</evidence>
<evidence type="ECO:0000256" key="2">
    <source>
        <dbReference type="ARBA" id="ARBA00005254"/>
    </source>
</evidence>
<comment type="catalytic activity">
    <reaction evidence="6">
        <text>a (3S)-3-hydroxyacyl-CoA = a (2E)-enoyl-CoA + H2O</text>
        <dbReference type="Rhea" id="RHEA:16105"/>
        <dbReference type="ChEBI" id="CHEBI:15377"/>
        <dbReference type="ChEBI" id="CHEBI:57318"/>
        <dbReference type="ChEBI" id="CHEBI:58856"/>
        <dbReference type="EC" id="4.2.1.17"/>
    </reaction>
</comment>
<dbReference type="PATRIC" id="fig|883169.3.peg.839"/>
<comment type="function">
    <text evidence="1">Could possibly oxidize fatty acids using specific components.</text>
</comment>
<protein>
    <recommendedName>
        <fullName evidence="8">Probable enoyl-CoA hydratase EchA17</fullName>
        <ecNumber evidence="3">4.2.1.17</ecNumber>
    </recommendedName>
    <alternativeName>
        <fullName evidence="9">Probable enoyl-CoA hydratase echA17</fullName>
    </alternativeName>
</protein>
<dbReference type="STRING" id="29321.AAV33_01320"/>
<dbReference type="HOGENOM" id="CLU_009834_7_6_11"/>
<evidence type="ECO:0000256" key="4">
    <source>
        <dbReference type="ARBA" id="ARBA00022832"/>
    </source>
</evidence>
<gene>
    <name evidence="12" type="primary">crt</name>
    <name evidence="12" type="ORF">BN46_0650</name>
    <name evidence="13" type="ORF">HMPREF9719_00873</name>
</gene>
<dbReference type="FunFam" id="3.90.226.10:FF:000009">
    <property type="entry name" value="Carnitinyl-CoA dehydratase"/>
    <property type="match status" value="1"/>
</dbReference>
<dbReference type="PROSITE" id="PS00166">
    <property type="entry name" value="ENOYL_COA_HYDRATASE"/>
    <property type="match status" value="1"/>
</dbReference>
<keyword evidence="5 12" id="KW-0456">Lyase</keyword>
<dbReference type="EMBL" id="AHAE01000039">
    <property type="protein sequence ID" value="EJZ82200.1"/>
    <property type="molecule type" value="Genomic_DNA"/>
</dbReference>
<dbReference type="Gene3D" id="1.10.12.10">
    <property type="entry name" value="Lyase 2-enoyl-coa Hydratase, Chain A, domain 2"/>
    <property type="match status" value="1"/>
</dbReference>
<evidence type="ECO:0000313" key="13">
    <source>
        <dbReference type="EMBL" id="EJZ82200.1"/>
    </source>
</evidence>
<keyword evidence="4" id="KW-0276">Fatty acid metabolism</keyword>
<evidence type="ECO:0000256" key="7">
    <source>
        <dbReference type="ARBA" id="ARBA00023717"/>
    </source>
</evidence>
<comment type="similarity">
    <text evidence="2 10">Belongs to the enoyl-CoA hydratase/isomerase family.</text>
</comment>
<comment type="caution">
    <text evidence="12">The sequence shown here is derived from an EMBL/GenBank/DDBJ whole genome shotgun (WGS) entry which is preliminary data.</text>
</comment>
<dbReference type="Proteomes" id="UP000006078">
    <property type="component" value="Unassembled WGS sequence"/>
</dbReference>
<organism evidence="12 15">
    <name type="scientific">Corynebacterium otitidis ATCC 51513</name>
    <dbReference type="NCBI Taxonomy" id="883169"/>
    <lineage>
        <taxon>Bacteria</taxon>
        <taxon>Bacillati</taxon>
        <taxon>Actinomycetota</taxon>
        <taxon>Actinomycetes</taxon>
        <taxon>Mycobacteriales</taxon>
        <taxon>Corynebacteriaceae</taxon>
        <taxon>Corynebacterium</taxon>
    </lineage>
</organism>
<comment type="catalytic activity">
    <reaction evidence="7">
        <text>a 4-saturated-(3S)-3-hydroxyacyl-CoA = a (3E)-enoyl-CoA + H2O</text>
        <dbReference type="Rhea" id="RHEA:20724"/>
        <dbReference type="ChEBI" id="CHEBI:15377"/>
        <dbReference type="ChEBI" id="CHEBI:58521"/>
        <dbReference type="ChEBI" id="CHEBI:137480"/>
        <dbReference type="EC" id="4.2.1.17"/>
    </reaction>
</comment>
<evidence type="ECO:0000256" key="10">
    <source>
        <dbReference type="RuleBase" id="RU003707"/>
    </source>
</evidence>
<evidence type="ECO:0000256" key="3">
    <source>
        <dbReference type="ARBA" id="ARBA00012076"/>
    </source>
</evidence>
<reference evidence="12 15" key="1">
    <citation type="journal article" date="2012" name="J. Bacteriol.">
        <title>Draft Genome Sequence of Turicella otitidis ATCC 51513, Isolated from Middle Ear Fluid from a Child with Otitis Media.</title>
        <authorList>
            <person name="Brinkrolf K."/>
            <person name="Schneider J."/>
            <person name="Knecht M."/>
            <person name="Ruckert C."/>
            <person name="Tauch A."/>
        </authorList>
    </citation>
    <scope>NUCLEOTIDE SEQUENCE [LARGE SCALE GENOMIC DNA]</scope>
    <source>
        <strain evidence="12 15">ATCC 51513</strain>
    </source>
</reference>
<dbReference type="InterPro" id="IPR014748">
    <property type="entry name" value="Enoyl-CoA_hydra_C"/>
</dbReference>
<dbReference type="PANTHER" id="PTHR11941:SF54">
    <property type="entry name" value="ENOYL-COA HYDRATASE, MITOCHONDRIAL"/>
    <property type="match status" value="1"/>
</dbReference>
<feature type="region of interest" description="Disordered" evidence="11">
    <location>
        <begin position="243"/>
        <end position="266"/>
    </location>
</feature>
<dbReference type="FunFam" id="1.10.12.10:FF:000001">
    <property type="entry name" value="Probable enoyl-CoA hydratase, mitochondrial"/>
    <property type="match status" value="1"/>
</dbReference>
<dbReference type="Proteomes" id="UP000011016">
    <property type="component" value="Unassembled WGS sequence"/>
</dbReference>
<keyword evidence="14" id="KW-1185">Reference proteome</keyword>
<evidence type="ECO:0000256" key="8">
    <source>
        <dbReference type="ARBA" id="ARBA00039456"/>
    </source>
</evidence>
<dbReference type="PANTHER" id="PTHR11941">
    <property type="entry name" value="ENOYL-COA HYDRATASE-RELATED"/>
    <property type="match status" value="1"/>
</dbReference>
<dbReference type="SUPFAM" id="SSF52096">
    <property type="entry name" value="ClpP/crotonase"/>
    <property type="match status" value="1"/>
</dbReference>
<evidence type="ECO:0000256" key="1">
    <source>
        <dbReference type="ARBA" id="ARBA00002994"/>
    </source>
</evidence>
<dbReference type="RefSeq" id="WP_004600763.1">
    <property type="nucleotide sequence ID" value="NZ_HF541866.1"/>
</dbReference>
<reference evidence="13 14" key="2">
    <citation type="submission" date="2012-08" db="EMBL/GenBank/DDBJ databases">
        <title>The Genome Sequence of Turicella otitidis ATCC 51513.</title>
        <authorList>
            <consortium name="The Broad Institute Genome Sequencing Platform"/>
            <person name="Earl A."/>
            <person name="Ward D."/>
            <person name="Feldgarden M."/>
            <person name="Gevers D."/>
            <person name="Huys G."/>
            <person name="Walker B."/>
            <person name="Young S.K."/>
            <person name="Zeng Q."/>
            <person name="Gargeya S."/>
            <person name="Fitzgerald M."/>
            <person name="Haas B."/>
            <person name="Abouelleil A."/>
            <person name="Alvarado L."/>
            <person name="Arachchi H.M."/>
            <person name="Berlin A.M."/>
            <person name="Chapman S.B."/>
            <person name="Goldberg J."/>
            <person name="Griggs A."/>
            <person name="Gujja S."/>
            <person name="Hansen M."/>
            <person name="Howarth C."/>
            <person name="Imamovic A."/>
            <person name="Larimer J."/>
            <person name="McCowen C."/>
            <person name="Montmayeur A."/>
            <person name="Murphy C."/>
            <person name="Neiman D."/>
            <person name="Pearson M."/>
            <person name="Priest M."/>
            <person name="Roberts A."/>
            <person name="Saif S."/>
            <person name="Shea T."/>
            <person name="Sisk P."/>
            <person name="Sykes S."/>
            <person name="Wortman J."/>
            <person name="Nusbaum C."/>
            <person name="Birren B."/>
        </authorList>
    </citation>
    <scope>NUCLEOTIDE SEQUENCE [LARGE SCALE GENOMIC DNA]</scope>
    <source>
        <strain evidence="13 14">ATCC 51513</strain>
    </source>
</reference>
<dbReference type="GO" id="GO:0006635">
    <property type="term" value="P:fatty acid beta-oxidation"/>
    <property type="evidence" value="ECO:0007669"/>
    <property type="project" value="TreeGrafter"/>
</dbReference>
<accession>I7JVZ6</accession>
<dbReference type="InterPro" id="IPR018376">
    <property type="entry name" value="Enoyl-CoA_hyd/isom_CS"/>
</dbReference>
<evidence type="ECO:0000256" key="9">
    <source>
        <dbReference type="ARBA" id="ARBA00073436"/>
    </source>
</evidence>
<evidence type="ECO:0000313" key="14">
    <source>
        <dbReference type="Proteomes" id="UP000006078"/>
    </source>
</evidence>
<dbReference type="OrthoDB" id="8452484at2"/>
<evidence type="ECO:0000313" key="12">
    <source>
        <dbReference type="EMBL" id="CCI83386.1"/>
    </source>
</evidence>
<sequence>MSDVDLDLVLREDENTTAILTINKPDSLNSLSAAVQDALEARLDEVEADDAINTIVITGAGEKAFVAGADIGELAKRSPIEALGARLQRLFERLATFPKPTIAAVNGFSLGGGLELALACDVRVASTTAKFGFPETGLGILPSAGGTQRLPELVGVGLALDLIITGRKIDADEARTAQLVTYVVEPEELRFQALKVAERIERKGPLAVRLAREAVKRGFSLDHDTGFALERIAQTVLFHSPEKEEGTRAFGEKRHPDYSEHRGDRP</sequence>
<name>I7JVZ6_9CORY</name>
<proteinExistence type="inferred from homology"/>
<dbReference type="EMBL" id="CAJZ01000096">
    <property type="protein sequence ID" value="CCI83386.1"/>
    <property type="molecule type" value="Genomic_DNA"/>
</dbReference>
<dbReference type="GO" id="GO:0004300">
    <property type="term" value="F:enoyl-CoA hydratase activity"/>
    <property type="evidence" value="ECO:0007669"/>
    <property type="project" value="UniProtKB-EC"/>
</dbReference>
<evidence type="ECO:0000256" key="5">
    <source>
        <dbReference type="ARBA" id="ARBA00023239"/>
    </source>
</evidence>
<dbReference type="InterPro" id="IPR029045">
    <property type="entry name" value="ClpP/crotonase-like_dom_sf"/>
</dbReference>
<evidence type="ECO:0000256" key="6">
    <source>
        <dbReference type="ARBA" id="ARBA00023709"/>
    </source>
</evidence>